<keyword evidence="1" id="KW-0472">Membrane</keyword>
<sequence>MDRLSASARSMIVSDLDHTMVGFIISCFTPEVIIMMLRMYPYSAAPYIMPRKNQHFNSSFFRIYLLSLSAVHPSGVEKTLHERIHELKGWYGDKQGKRFQVWVDGVLSTQISSSTWLVSFDKWEQCGNVRCSCATAGKINAKIRKLEHYNA</sequence>
<accession>A0AAV5MI64</accession>
<dbReference type="GO" id="GO:0050307">
    <property type="term" value="F:sucrose-phosphate phosphatase activity"/>
    <property type="evidence" value="ECO:0007669"/>
    <property type="project" value="InterPro"/>
</dbReference>
<keyword evidence="1" id="KW-0812">Transmembrane</keyword>
<dbReference type="Pfam" id="PF08472">
    <property type="entry name" value="S6PP_C"/>
    <property type="match status" value="1"/>
</dbReference>
<evidence type="ECO:0000259" key="2">
    <source>
        <dbReference type="Pfam" id="PF08472"/>
    </source>
</evidence>
<name>A0AAV5MI64_9ROSI</name>
<dbReference type="Proteomes" id="UP001054252">
    <property type="component" value="Unassembled WGS sequence"/>
</dbReference>
<organism evidence="3 4">
    <name type="scientific">Rubroshorea leprosula</name>
    <dbReference type="NCBI Taxonomy" id="152421"/>
    <lineage>
        <taxon>Eukaryota</taxon>
        <taxon>Viridiplantae</taxon>
        <taxon>Streptophyta</taxon>
        <taxon>Embryophyta</taxon>
        <taxon>Tracheophyta</taxon>
        <taxon>Spermatophyta</taxon>
        <taxon>Magnoliopsida</taxon>
        <taxon>eudicotyledons</taxon>
        <taxon>Gunneridae</taxon>
        <taxon>Pentapetalae</taxon>
        <taxon>rosids</taxon>
        <taxon>malvids</taxon>
        <taxon>Malvales</taxon>
        <taxon>Dipterocarpaceae</taxon>
        <taxon>Rubroshorea</taxon>
    </lineage>
</organism>
<evidence type="ECO:0000256" key="1">
    <source>
        <dbReference type="SAM" id="Phobius"/>
    </source>
</evidence>
<gene>
    <name evidence="3" type="ORF">SLEP1_g54989</name>
</gene>
<keyword evidence="4" id="KW-1185">Reference proteome</keyword>
<dbReference type="GO" id="GO:0005986">
    <property type="term" value="P:sucrose biosynthetic process"/>
    <property type="evidence" value="ECO:0007669"/>
    <property type="project" value="InterPro"/>
</dbReference>
<comment type="caution">
    <text evidence="3">The sequence shown here is derived from an EMBL/GenBank/DDBJ whole genome shotgun (WGS) entry which is preliminary data.</text>
</comment>
<feature type="domain" description="Sucrose-phosphatase C-terminal" evidence="2">
    <location>
        <begin position="69"/>
        <end position="143"/>
    </location>
</feature>
<dbReference type="InterPro" id="IPR013679">
    <property type="entry name" value="SPP_C"/>
</dbReference>
<proteinExistence type="predicted"/>
<dbReference type="SUPFAM" id="SSF54427">
    <property type="entry name" value="NTF2-like"/>
    <property type="match status" value="1"/>
</dbReference>
<dbReference type="PANTHER" id="PTHR46521">
    <property type="entry name" value="SUCROSE-PHOSPHATASE 2-RELATED"/>
    <property type="match status" value="1"/>
</dbReference>
<evidence type="ECO:0000313" key="3">
    <source>
        <dbReference type="EMBL" id="GKV48162.1"/>
    </source>
</evidence>
<protein>
    <recommendedName>
        <fullName evidence="2">Sucrose-phosphatase C-terminal domain-containing protein</fullName>
    </recommendedName>
</protein>
<reference evidence="3 4" key="1">
    <citation type="journal article" date="2021" name="Commun. Biol.">
        <title>The genome of Shorea leprosula (Dipterocarpaceae) highlights the ecological relevance of drought in aseasonal tropical rainforests.</title>
        <authorList>
            <person name="Ng K.K.S."/>
            <person name="Kobayashi M.J."/>
            <person name="Fawcett J.A."/>
            <person name="Hatakeyama M."/>
            <person name="Paape T."/>
            <person name="Ng C.H."/>
            <person name="Ang C.C."/>
            <person name="Tnah L.H."/>
            <person name="Lee C.T."/>
            <person name="Nishiyama T."/>
            <person name="Sese J."/>
            <person name="O'Brien M.J."/>
            <person name="Copetti D."/>
            <person name="Mohd Noor M.I."/>
            <person name="Ong R.C."/>
            <person name="Putra M."/>
            <person name="Sireger I.Z."/>
            <person name="Indrioko S."/>
            <person name="Kosugi Y."/>
            <person name="Izuno A."/>
            <person name="Isagi Y."/>
            <person name="Lee S.L."/>
            <person name="Shimizu K.K."/>
        </authorList>
    </citation>
    <scope>NUCLEOTIDE SEQUENCE [LARGE SCALE GENOMIC DNA]</scope>
    <source>
        <strain evidence="3">214</strain>
    </source>
</reference>
<dbReference type="InterPro" id="IPR032710">
    <property type="entry name" value="NTF2-like_dom_sf"/>
</dbReference>
<dbReference type="InterPro" id="IPR051518">
    <property type="entry name" value="Sucrose_Phosphatase"/>
</dbReference>
<feature type="transmembrane region" description="Helical" evidence="1">
    <location>
        <begin position="20"/>
        <end position="40"/>
    </location>
</feature>
<dbReference type="AlphaFoldDB" id="A0AAV5MI64"/>
<dbReference type="PANTHER" id="PTHR46521:SF4">
    <property type="entry name" value="SUCROSE-PHOSPHATASE 2-RELATED"/>
    <property type="match status" value="1"/>
</dbReference>
<dbReference type="EMBL" id="BPVZ01000248">
    <property type="protein sequence ID" value="GKV48162.1"/>
    <property type="molecule type" value="Genomic_DNA"/>
</dbReference>
<keyword evidence="1" id="KW-1133">Transmembrane helix</keyword>
<evidence type="ECO:0000313" key="4">
    <source>
        <dbReference type="Proteomes" id="UP001054252"/>
    </source>
</evidence>